<evidence type="ECO:0008006" key="3">
    <source>
        <dbReference type="Google" id="ProtNLM"/>
    </source>
</evidence>
<evidence type="ECO:0000256" key="1">
    <source>
        <dbReference type="SAM" id="Phobius"/>
    </source>
</evidence>
<keyword evidence="1" id="KW-0812">Transmembrane</keyword>
<dbReference type="EMBL" id="HACA01023155">
    <property type="protein sequence ID" value="CDW40516.1"/>
    <property type="molecule type" value="Transcribed_RNA"/>
</dbReference>
<feature type="transmembrane region" description="Helical" evidence="1">
    <location>
        <begin position="68"/>
        <end position="89"/>
    </location>
</feature>
<organism evidence="2">
    <name type="scientific">Lepeophtheirus salmonis</name>
    <name type="common">Salmon louse</name>
    <name type="synonym">Caligus salmonis</name>
    <dbReference type="NCBI Taxonomy" id="72036"/>
    <lineage>
        <taxon>Eukaryota</taxon>
        <taxon>Metazoa</taxon>
        <taxon>Ecdysozoa</taxon>
        <taxon>Arthropoda</taxon>
        <taxon>Crustacea</taxon>
        <taxon>Multicrustacea</taxon>
        <taxon>Hexanauplia</taxon>
        <taxon>Copepoda</taxon>
        <taxon>Siphonostomatoida</taxon>
        <taxon>Caligidae</taxon>
        <taxon>Lepeophtheirus</taxon>
    </lineage>
</organism>
<evidence type="ECO:0000313" key="2">
    <source>
        <dbReference type="EMBL" id="CDW40516.1"/>
    </source>
</evidence>
<keyword evidence="1" id="KW-0472">Membrane</keyword>
<reference evidence="2" key="1">
    <citation type="submission" date="2014-05" db="EMBL/GenBank/DDBJ databases">
        <authorList>
            <person name="Chronopoulou M."/>
        </authorList>
    </citation>
    <scope>NUCLEOTIDE SEQUENCE</scope>
    <source>
        <tissue evidence="2">Whole organism</tissue>
    </source>
</reference>
<sequence length="104" mass="12580">MQKNNKLEKVLSLHRRLNNIVNYIKILNFLIFYFNFKYYVYFHSMFNIQNILQIILQRKKRMLLQFEYVVYTSVMLCACAGSVSCALRINKSYKQEMMALDVNF</sequence>
<accession>A0A0K2US06</accession>
<name>A0A0K2US06_LEPSM</name>
<keyword evidence="1" id="KW-1133">Transmembrane helix</keyword>
<feature type="transmembrane region" description="Helical" evidence="1">
    <location>
        <begin position="20"/>
        <end position="40"/>
    </location>
</feature>
<proteinExistence type="predicted"/>
<protein>
    <recommendedName>
        <fullName evidence="3">Transmembrane protein</fullName>
    </recommendedName>
</protein>
<dbReference type="AlphaFoldDB" id="A0A0K2US06"/>